<comment type="caution">
    <text evidence="1">The sequence shown here is derived from an EMBL/GenBank/DDBJ whole genome shotgun (WGS) entry which is preliminary data.</text>
</comment>
<protein>
    <submittedName>
        <fullName evidence="1">Uncharacterized protein</fullName>
    </submittedName>
</protein>
<gene>
    <name evidence="1" type="ORF">RhiirA1_468372</name>
</gene>
<reference evidence="1 2" key="1">
    <citation type="submission" date="2017-10" db="EMBL/GenBank/DDBJ databases">
        <title>Extensive intraspecific genome diversity in a model arbuscular mycorrhizal fungus.</title>
        <authorList>
            <person name="Chen E.C.H."/>
            <person name="Morin E."/>
            <person name="Baudet D."/>
            <person name="Noel J."/>
            <person name="Ndikumana S."/>
            <person name="Charron P."/>
            <person name="St-Onge C."/>
            <person name="Giorgi J."/>
            <person name="Grigoriev I.V."/>
            <person name="Roux C."/>
            <person name="Martin F.M."/>
            <person name="Corradi N."/>
        </authorList>
    </citation>
    <scope>NUCLEOTIDE SEQUENCE [LARGE SCALE GENOMIC DNA]</scope>
    <source>
        <strain evidence="1 2">A1</strain>
    </source>
</reference>
<dbReference type="VEuPathDB" id="FungiDB:FUN_010006"/>
<evidence type="ECO:0000313" key="2">
    <source>
        <dbReference type="Proteomes" id="UP000232688"/>
    </source>
</evidence>
<evidence type="ECO:0000313" key="1">
    <source>
        <dbReference type="EMBL" id="PKC60207.1"/>
    </source>
</evidence>
<organism evidence="1 2">
    <name type="scientific">Rhizophagus irregularis</name>
    <dbReference type="NCBI Taxonomy" id="588596"/>
    <lineage>
        <taxon>Eukaryota</taxon>
        <taxon>Fungi</taxon>
        <taxon>Fungi incertae sedis</taxon>
        <taxon>Mucoromycota</taxon>
        <taxon>Glomeromycotina</taxon>
        <taxon>Glomeromycetes</taxon>
        <taxon>Glomerales</taxon>
        <taxon>Glomeraceae</taxon>
        <taxon>Rhizophagus</taxon>
    </lineage>
</organism>
<dbReference type="AlphaFoldDB" id="A0A2N0RA72"/>
<reference evidence="1 2" key="2">
    <citation type="submission" date="2017-10" db="EMBL/GenBank/DDBJ databases">
        <title>Genome analyses suggest a sexual origin of heterokaryosis in a supposedly ancient asexual fungus.</title>
        <authorList>
            <person name="Corradi N."/>
            <person name="Sedzielewska K."/>
            <person name="Noel J."/>
            <person name="Charron P."/>
            <person name="Farinelli L."/>
            <person name="Marton T."/>
            <person name="Kruger M."/>
            <person name="Pelin A."/>
            <person name="Brachmann A."/>
            <person name="Corradi N."/>
        </authorList>
    </citation>
    <scope>NUCLEOTIDE SEQUENCE [LARGE SCALE GENOMIC DNA]</scope>
    <source>
        <strain evidence="1 2">A1</strain>
    </source>
</reference>
<dbReference type="VEuPathDB" id="FungiDB:RhiirA1_468372"/>
<dbReference type="Proteomes" id="UP000232688">
    <property type="component" value="Unassembled WGS sequence"/>
</dbReference>
<name>A0A2N0RA72_9GLOM</name>
<sequence length="119" mass="13656">MGSLEIVSLPLLETLKTCKVLPKIVICLIKSTEGHITELRDYIDIDLLSKILNKSSPMEINTYLMDISDYPNLDQLIDLIKMYGPKVIKHYKIVKEHEKDLDNDFIWNIGTNPVTNVNI</sequence>
<proteinExistence type="predicted"/>
<accession>A0A2N0RA72</accession>
<dbReference type="EMBL" id="LLXH01001183">
    <property type="protein sequence ID" value="PKC60207.1"/>
    <property type="molecule type" value="Genomic_DNA"/>
</dbReference>